<evidence type="ECO:0000256" key="3">
    <source>
        <dbReference type="ARBA" id="ARBA00022989"/>
    </source>
</evidence>
<feature type="transmembrane region" description="Helical" evidence="5">
    <location>
        <begin position="20"/>
        <end position="40"/>
    </location>
</feature>
<feature type="transmembrane region" description="Helical" evidence="5">
    <location>
        <begin position="376"/>
        <end position="394"/>
    </location>
</feature>
<feature type="transmembrane region" description="Helical" evidence="5">
    <location>
        <begin position="198"/>
        <end position="214"/>
    </location>
</feature>
<dbReference type="EMBL" id="RQJO01000008">
    <property type="protein sequence ID" value="RRB04228.1"/>
    <property type="molecule type" value="Genomic_DNA"/>
</dbReference>
<feature type="transmembrane region" description="Helical" evidence="5">
    <location>
        <begin position="175"/>
        <end position="193"/>
    </location>
</feature>
<feature type="transmembrane region" description="Helical" evidence="5">
    <location>
        <begin position="52"/>
        <end position="72"/>
    </location>
</feature>
<accession>A0A3P1BSY9</accession>
<feature type="transmembrane region" description="Helical" evidence="5">
    <location>
        <begin position="342"/>
        <end position="364"/>
    </location>
</feature>
<feature type="transmembrane region" description="Helical" evidence="5">
    <location>
        <begin position="243"/>
        <end position="264"/>
    </location>
</feature>
<reference evidence="7 8" key="1">
    <citation type="submission" date="2018-11" db="EMBL/GenBank/DDBJ databases">
        <authorList>
            <person name="Zhou Z."/>
            <person name="Wang G."/>
        </authorList>
    </citation>
    <scope>NUCLEOTIDE SEQUENCE [LARGE SCALE GENOMIC DNA]</scope>
    <source>
        <strain evidence="7 8">KCTC52004</strain>
    </source>
</reference>
<dbReference type="OrthoDB" id="964240at2"/>
<dbReference type="GO" id="GO:0016874">
    <property type="term" value="F:ligase activity"/>
    <property type="evidence" value="ECO:0007669"/>
    <property type="project" value="UniProtKB-KW"/>
</dbReference>
<dbReference type="InterPro" id="IPR007016">
    <property type="entry name" value="O-antigen_ligase-rel_domated"/>
</dbReference>
<protein>
    <submittedName>
        <fullName evidence="7">O-antigen ligase domain-containing protein</fullName>
    </submittedName>
</protein>
<feature type="domain" description="O-antigen ligase-related" evidence="6">
    <location>
        <begin position="205"/>
        <end position="357"/>
    </location>
</feature>
<dbReference type="AlphaFoldDB" id="A0A3P1BSY9"/>
<organism evidence="7 8">
    <name type="scientific">Larkinella rosea</name>
    <dbReference type="NCBI Taxonomy" id="2025312"/>
    <lineage>
        <taxon>Bacteria</taxon>
        <taxon>Pseudomonadati</taxon>
        <taxon>Bacteroidota</taxon>
        <taxon>Cytophagia</taxon>
        <taxon>Cytophagales</taxon>
        <taxon>Spirosomataceae</taxon>
        <taxon>Larkinella</taxon>
    </lineage>
</organism>
<feature type="transmembrane region" description="Helical" evidence="5">
    <location>
        <begin position="220"/>
        <end position="236"/>
    </location>
</feature>
<dbReference type="Pfam" id="PF04932">
    <property type="entry name" value="Wzy_C"/>
    <property type="match status" value="1"/>
</dbReference>
<keyword evidence="7" id="KW-0436">Ligase</keyword>
<keyword evidence="3 5" id="KW-1133">Transmembrane helix</keyword>
<name>A0A3P1BSY9_9BACT</name>
<evidence type="ECO:0000256" key="4">
    <source>
        <dbReference type="ARBA" id="ARBA00023136"/>
    </source>
</evidence>
<keyword evidence="2 5" id="KW-0812">Transmembrane</keyword>
<feature type="transmembrane region" description="Helical" evidence="5">
    <location>
        <begin position="113"/>
        <end position="134"/>
    </location>
</feature>
<evidence type="ECO:0000313" key="8">
    <source>
        <dbReference type="Proteomes" id="UP000271925"/>
    </source>
</evidence>
<dbReference type="Proteomes" id="UP000271925">
    <property type="component" value="Unassembled WGS sequence"/>
</dbReference>
<feature type="transmembrane region" description="Helical" evidence="5">
    <location>
        <begin position="400"/>
        <end position="421"/>
    </location>
</feature>
<dbReference type="GO" id="GO:0016020">
    <property type="term" value="C:membrane"/>
    <property type="evidence" value="ECO:0007669"/>
    <property type="project" value="UniProtKB-SubCell"/>
</dbReference>
<keyword evidence="4 5" id="KW-0472">Membrane</keyword>
<evidence type="ECO:0000256" key="5">
    <source>
        <dbReference type="SAM" id="Phobius"/>
    </source>
</evidence>
<sequence>MNLIFPVLILIFSLLQNSNSVAKSIITFIYIIAIVWYLIVDNKITVGSVTKIIKVNKAFLFLLVLACISVIRTNNDSYAILPKLLNYIILLTLLLLMTYSITNTKQYNSTKYVINFIIVPFGVLCLINFTLWVLGVSLQEDVLEGDFSQSAMLLSRLGIEMDRIQFPLTGGFNSYGSSIGGIFTITLITFFVVKKKTLFLGMMIASFFLTLLLIDTRSALFYPIVILGLILFLKSQNKYIPSFKYLILLLLFGPVIFSTVTFAMSNLDIFQTIARSQDDLHSGNARTIIWGMSTNEFLNFRPIHLIGFGEYGQKGSGVSSNWSYIFEGWKNSELTSPHNTSFSILFDCGYIGLITYIILHIQLISRLKYIYNHDRPIAYIYGGFVLYNLLTGITETLNGFYFFHYFVLFCLVTVSINSVYYRIYNDIERKNSQIRRPEFSLSGEEVKV</sequence>
<comment type="subcellular location">
    <subcellularLocation>
        <location evidence="1">Membrane</location>
        <topology evidence="1">Multi-pass membrane protein</topology>
    </subcellularLocation>
</comment>
<dbReference type="RefSeq" id="WP_124874745.1">
    <property type="nucleotide sequence ID" value="NZ_RQJO01000008.1"/>
</dbReference>
<evidence type="ECO:0000259" key="6">
    <source>
        <dbReference type="Pfam" id="PF04932"/>
    </source>
</evidence>
<keyword evidence="8" id="KW-1185">Reference proteome</keyword>
<feature type="transmembrane region" description="Helical" evidence="5">
    <location>
        <begin position="84"/>
        <end position="101"/>
    </location>
</feature>
<proteinExistence type="predicted"/>
<gene>
    <name evidence="7" type="ORF">EHT25_11960</name>
</gene>
<comment type="caution">
    <text evidence="7">The sequence shown here is derived from an EMBL/GenBank/DDBJ whole genome shotgun (WGS) entry which is preliminary data.</text>
</comment>
<evidence type="ECO:0000256" key="2">
    <source>
        <dbReference type="ARBA" id="ARBA00022692"/>
    </source>
</evidence>
<evidence type="ECO:0000256" key="1">
    <source>
        <dbReference type="ARBA" id="ARBA00004141"/>
    </source>
</evidence>
<evidence type="ECO:0000313" key="7">
    <source>
        <dbReference type="EMBL" id="RRB04228.1"/>
    </source>
</evidence>